<reference evidence="1 2" key="1">
    <citation type="submission" date="2014-04" db="EMBL/GenBank/DDBJ databases">
        <authorList>
            <consortium name="DOE Joint Genome Institute"/>
            <person name="Kuo A."/>
            <person name="Kohler A."/>
            <person name="Nagy L.G."/>
            <person name="Floudas D."/>
            <person name="Copeland A."/>
            <person name="Barry K.W."/>
            <person name="Cichocki N."/>
            <person name="Veneault-Fourrey C."/>
            <person name="LaButti K."/>
            <person name="Lindquist E.A."/>
            <person name="Lipzen A."/>
            <person name="Lundell T."/>
            <person name="Morin E."/>
            <person name="Murat C."/>
            <person name="Sun H."/>
            <person name="Tunlid A."/>
            <person name="Henrissat B."/>
            <person name="Grigoriev I.V."/>
            <person name="Hibbett D.S."/>
            <person name="Martin F."/>
            <person name="Nordberg H.P."/>
            <person name="Cantor M.N."/>
            <person name="Hua S.X."/>
        </authorList>
    </citation>
    <scope>NUCLEOTIDE SEQUENCE [LARGE SCALE GENOMIC DNA]</scope>
    <source>
        <strain evidence="1 2">Foug A</strain>
    </source>
</reference>
<keyword evidence="2" id="KW-1185">Reference proteome</keyword>
<sequence>MLIQVGQKYLSQLDSNSVSSPCCGHVDNDPLTRRSCSRGELEQDREFVVLRAAG</sequence>
<dbReference type="Proteomes" id="UP000053989">
    <property type="component" value="Unassembled WGS sequence"/>
</dbReference>
<dbReference type="InParanoid" id="A0A0C2ZDJ0"/>
<dbReference type="HOGENOM" id="CLU_3051739_0_0_1"/>
<dbReference type="EMBL" id="KN822296">
    <property type="protein sequence ID" value="KIM51032.1"/>
    <property type="molecule type" value="Genomic_DNA"/>
</dbReference>
<reference evidence="2" key="2">
    <citation type="submission" date="2015-01" db="EMBL/GenBank/DDBJ databases">
        <title>Evolutionary Origins and Diversification of the Mycorrhizal Mutualists.</title>
        <authorList>
            <consortium name="DOE Joint Genome Institute"/>
            <consortium name="Mycorrhizal Genomics Consortium"/>
            <person name="Kohler A."/>
            <person name="Kuo A."/>
            <person name="Nagy L.G."/>
            <person name="Floudas D."/>
            <person name="Copeland A."/>
            <person name="Barry K.W."/>
            <person name="Cichocki N."/>
            <person name="Veneault-Fourrey C."/>
            <person name="LaButti K."/>
            <person name="Lindquist E.A."/>
            <person name="Lipzen A."/>
            <person name="Lundell T."/>
            <person name="Morin E."/>
            <person name="Murat C."/>
            <person name="Riley R."/>
            <person name="Ohm R."/>
            <person name="Sun H."/>
            <person name="Tunlid A."/>
            <person name="Henrissat B."/>
            <person name="Grigoriev I.V."/>
            <person name="Hibbett D.S."/>
            <person name="Martin F."/>
        </authorList>
    </citation>
    <scope>NUCLEOTIDE SEQUENCE [LARGE SCALE GENOMIC DNA]</scope>
    <source>
        <strain evidence="2">Foug A</strain>
    </source>
</reference>
<evidence type="ECO:0000313" key="1">
    <source>
        <dbReference type="EMBL" id="KIM51032.1"/>
    </source>
</evidence>
<gene>
    <name evidence="1" type="ORF">SCLCIDRAFT_1224906</name>
</gene>
<accession>A0A0C2ZDJ0</accession>
<dbReference type="AlphaFoldDB" id="A0A0C2ZDJ0"/>
<organism evidence="1 2">
    <name type="scientific">Scleroderma citrinum Foug A</name>
    <dbReference type="NCBI Taxonomy" id="1036808"/>
    <lineage>
        <taxon>Eukaryota</taxon>
        <taxon>Fungi</taxon>
        <taxon>Dikarya</taxon>
        <taxon>Basidiomycota</taxon>
        <taxon>Agaricomycotina</taxon>
        <taxon>Agaricomycetes</taxon>
        <taxon>Agaricomycetidae</taxon>
        <taxon>Boletales</taxon>
        <taxon>Sclerodermatineae</taxon>
        <taxon>Sclerodermataceae</taxon>
        <taxon>Scleroderma</taxon>
    </lineage>
</organism>
<proteinExistence type="predicted"/>
<protein>
    <submittedName>
        <fullName evidence="1">Uncharacterized protein</fullName>
    </submittedName>
</protein>
<evidence type="ECO:0000313" key="2">
    <source>
        <dbReference type="Proteomes" id="UP000053989"/>
    </source>
</evidence>
<name>A0A0C2ZDJ0_9AGAM</name>